<keyword evidence="2" id="KW-1185">Reference proteome</keyword>
<organism evidence="1 2">
    <name type="scientific">Gossypium laxum</name>
    <dbReference type="NCBI Taxonomy" id="34288"/>
    <lineage>
        <taxon>Eukaryota</taxon>
        <taxon>Viridiplantae</taxon>
        <taxon>Streptophyta</taxon>
        <taxon>Embryophyta</taxon>
        <taxon>Tracheophyta</taxon>
        <taxon>Spermatophyta</taxon>
        <taxon>Magnoliopsida</taxon>
        <taxon>eudicotyledons</taxon>
        <taxon>Gunneridae</taxon>
        <taxon>Pentapetalae</taxon>
        <taxon>rosids</taxon>
        <taxon>malvids</taxon>
        <taxon>Malvales</taxon>
        <taxon>Malvaceae</taxon>
        <taxon>Malvoideae</taxon>
        <taxon>Gossypium</taxon>
    </lineage>
</organism>
<gene>
    <name evidence="1" type="ORF">Golax_023710</name>
</gene>
<dbReference type="EMBL" id="JABEZV010000004">
    <property type="protein sequence ID" value="MBA0708611.1"/>
    <property type="molecule type" value="Genomic_DNA"/>
</dbReference>
<dbReference type="Proteomes" id="UP000593574">
    <property type="component" value="Unassembled WGS sequence"/>
</dbReference>
<comment type="caution">
    <text evidence="1">The sequence shown here is derived from an EMBL/GenBank/DDBJ whole genome shotgun (WGS) entry which is preliminary data.</text>
</comment>
<reference evidence="1 2" key="1">
    <citation type="journal article" date="2019" name="Genome Biol. Evol.">
        <title>Insights into the evolution of the New World diploid cottons (Gossypium, subgenus Houzingenia) based on genome sequencing.</title>
        <authorList>
            <person name="Grover C.E."/>
            <person name="Arick M.A. 2nd"/>
            <person name="Thrash A."/>
            <person name="Conover J.L."/>
            <person name="Sanders W.S."/>
            <person name="Peterson D.G."/>
            <person name="Frelichowski J.E."/>
            <person name="Scheffler J.A."/>
            <person name="Scheffler B.E."/>
            <person name="Wendel J.F."/>
        </authorList>
    </citation>
    <scope>NUCLEOTIDE SEQUENCE [LARGE SCALE GENOMIC DNA]</scope>
    <source>
        <strain evidence="1">4</strain>
        <tissue evidence="1">Leaf</tissue>
    </source>
</reference>
<evidence type="ECO:0000313" key="2">
    <source>
        <dbReference type="Proteomes" id="UP000593574"/>
    </source>
</evidence>
<evidence type="ECO:0000313" key="1">
    <source>
        <dbReference type="EMBL" id="MBA0708611.1"/>
    </source>
</evidence>
<sequence>MTVDASDDLKLDQIFMGIVAIGDKSMGTFFGYTP</sequence>
<dbReference type="AlphaFoldDB" id="A0A7J8Z9Y6"/>
<proteinExistence type="predicted"/>
<name>A0A7J8Z9Y6_9ROSI</name>
<protein>
    <submittedName>
        <fullName evidence="1">Uncharacterized protein</fullName>
    </submittedName>
</protein>
<accession>A0A7J8Z9Y6</accession>